<organism evidence="1 2">
    <name type="scientific">Ruminococcus intestinalis</name>
    <dbReference type="NCBI Taxonomy" id="2763066"/>
    <lineage>
        <taxon>Bacteria</taxon>
        <taxon>Bacillati</taxon>
        <taxon>Bacillota</taxon>
        <taxon>Clostridia</taxon>
        <taxon>Eubacteriales</taxon>
        <taxon>Oscillospiraceae</taxon>
        <taxon>Ruminococcus</taxon>
    </lineage>
</organism>
<proteinExistence type="predicted"/>
<dbReference type="Proteomes" id="UP000636755">
    <property type="component" value="Unassembled WGS sequence"/>
</dbReference>
<dbReference type="RefSeq" id="WP_186935065.1">
    <property type="nucleotide sequence ID" value="NZ_JACOPS010000002.1"/>
</dbReference>
<evidence type="ECO:0000313" key="2">
    <source>
        <dbReference type="Proteomes" id="UP000636755"/>
    </source>
</evidence>
<name>A0ABR7HJY2_9FIRM</name>
<dbReference type="EMBL" id="JACOPS010000002">
    <property type="protein sequence ID" value="MBC5727797.1"/>
    <property type="molecule type" value="Genomic_DNA"/>
</dbReference>
<comment type="caution">
    <text evidence="1">The sequence shown here is derived from an EMBL/GenBank/DDBJ whole genome shotgun (WGS) entry which is preliminary data.</text>
</comment>
<sequence>MNKTHNIFRYYNLSGTNSVAVQLSLDCINGKYLWALPTPTTFENVDQTFIID</sequence>
<protein>
    <submittedName>
        <fullName evidence="1">Uncharacterized protein</fullName>
    </submittedName>
</protein>
<keyword evidence="2" id="KW-1185">Reference proteome</keyword>
<evidence type="ECO:0000313" key="1">
    <source>
        <dbReference type="EMBL" id="MBC5727797.1"/>
    </source>
</evidence>
<reference evidence="1 2" key="1">
    <citation type="submission" date="2020-08" db="EMBL/GenBank/DDBJ databases">
        <title>Genome public.</title>
        <authorList>
            <person name="Liu C."/>
            <person name="Sun Q."/>
        </authorList>
    </citation>
    <scope>NUCLEOTIDE SEQUENCE [LARGE SCALE GENOMIC DNA]</scope>
    <source>
        <strain evidence="1 2">NSJ-71</strain>
    </source>
</reference>
<accession>A0ABR7HJY2</accession>
<gene>
    <name evidence="1" type="ORF">H8R91_04525</name>
</gene>